<dbReference type="GO" id="GO:0016787">
    <property type="term" value="F:hydrolase activity"/>
    <property type="evidence" value="ECO:0007669"/>
    <property type="project" value="UniProtKB-KW"/>
</dbReference>
<proteinExistence type="predicted"/>
<accession>A0A9X2LZB8</accession>
<keyword evidence="4" id="KW-1185">Reference proteome</keyword>
<organism evidence="3 4">
    <name type="scientific">Streptomyces malaysiensis subsp. samsunensis</name>
    <dbReference type="NCBI Taxonomy" id="459658"/>
    <lineage>
        <taxon>Bacteria</taxon>
        <taxon>Bacillati</taxon>
        <taxon>Actinomycetota</taxon>
        <taxon>Actinomycetes</taxon>
        <taxon>Kitasatosporales</taxon>
        <taxon>Streptomycetaceae</taxon>
        <taxon>Streptomyces</taxon>
        <taxon>Streptomyces violaceusniger group</taxon>
    </lineage>
</organism>
<dbReference type="Gene3D" id="3.40.50.1820">
    <property type="entry name" value="alpha/beta hydrolase"/>
    <property type="match status" value="1"/>
</dbReference>
<keyword evidence="1 3" id="KW-0378">Hydrolase</keyword>
<dbReference type="SUPFAM" id="SSF53474">
    <property type="entry name" value="alpha/beta-Hydrolases"/>
    <property type="match status" value="1"/>
</dbReference>
<comment type="caution">
    <text evidence="3">The sequence shown here is derived from an EMBL/GenBank/DDBJ whole genome shotgun (WGS) entry which is preliminary data.</text>
</comment>
<dbReference type="PANTHER" id="PTHR43798">
    <property type="entry name" value="MONOACYLGLYCEROL LIPASE"/>
    <property type="match status" value="1"/>
</dbReference>
<dbReference type="InterPro" id="IPR029058">
    <property type="entry name" value="AB_hydrolase_fold"/>
</dbReference>
<evidence type="ECO:0000259" key="2">
    <source>
        <dbReference type="Pfam" id="PF00561"/>
    </source>
</evidence>
<sequence length="265" mass="29071">MPYVEVAPGVRMAYEDRGEGRPIVFVHGWGGSGDVWDYQVLDLADRFRVITVDLRGHGASDKSWGDYGYATFCADLATLMRELSLEDVTLVGWSMGGHIGLKFVQTIGAPVTRLVLTGSGPRLLQAPDAPYGGAADSAQALCDAVRFSRVETIQGLYGQNFHRTDLDPTRDWLIRIGLQVPAFVGLKSFEALLDEDLRPGLADITIPVAVFSGRHDQIWDPQWSEVVAKDIPRASLTHFENSGHVAFIEERVAWNAALADFITGN</sequence>
<dbReference type="EMBL" id="JANIIC010000029">
    <property type="protein sequence ID" value="MCQ8832015.1"/>
    <property type="molecule type" value="Genomic_DNA"/>
</dbReference>
<dbReference type="RefSeq" id="WP_257632871.1">
    <property type="nucleotide sequence ID" value="NZ_JANIIC010000029.1"/>
</dbReference>
<dbReference type="PRINTS" id="PR00111">
    <property type="entry name" value="ABHYDROLASE"/>
</dbReference>
<dbReference type="AlphaFoldDB" id="A0A9X2LZB8"/>
<gene>
    <name evidence="3" type="ORF">NQU54_23790</name>
</gene>
<evidence type="ECO:0000313" key="3">
    <source>
        <dbReference type="EMBL" id="MCQ8832015.1"/>
    </source>
</evidence>
<dbReference type="PANTHER" id="PTHR43798:SF31">
    <property type="entry name" value="AB HYDROLASE SUPERFAMILY PROTEIN YCLE"/>
    <property type="match status" value="1"/>
</dbReference>
<dbReference type="InterPro" id="IPR050266">
    <property type="entry name" value="AB_hydrolase_sf"/>
</dbReference>
<dbReference type="GO" id="GO:0016020">
    <property type="term" value="C:membrane"/>
    <property type="evidence" value="ECO:0007669"/>
    <property type="project" value="TreeGrafter"/>
</dbReference>
<dbReference type="Pfam" id="PF00561">
    <property type="entry name" value="Abhydrolase_1"/>
    <property type="match status" value="1"/>
</dbReference>
<name>A0A9X2LZB8_STRMQ</name>
<dbReference type="InterPro" id="IPR000073">
    <property type="entry name" value="AB_hydrolase_1"/>
</dbReference>
<protein>
    <submittedName>
        <fullName evidence="3">Alpha/beta hydrolase</fullName>
    </submittedName>
</protein>
<reference evidence="3" key="1">
    <citation type="submission" date="2022-06" db="EMBL/GenBank/DDBJ databases">
        <title>WGS of actinobacteria.</title>
        <authorList>
            <person name="Thawai C."/>
        </authorList>
    </citation>
    <scope>NUCLEOTIDE SEQUENCE</scope>
    <source>
        <strain evidence="3">DSM 42010</strain>
    </source>
</reference>
<evidence type="ECO:0000313" key="4">
    <source>
        <dbReference type="Proteomes" id="UP001142400"/>
    </source>
</evidence>
<evidence type="ECO:0000256" key="1">
    <source>
        <dbReference type="ARBA" id="ARBA00022801"/>
    </source>
</evidence>
<dbReference type="Proteomes" id="UP001142400">
    <property type="component" value="Unassembled WGS sequence"/>
</dbReference>
<feature type="domain" description="AB hydrolase-1" evidence="2">
    <location>
        <begin position="22"/>
        <end position="250"/>
    </location>
</feature>